<dbReference type="GeneID" id="920494"/>
<evidence type="ECO:0000313" key="2">
    <source>
        <dbReference type="EMBL" id="AAG27182.1"/>
    </source>
</evidence>
<feature type="transmembrane region" description="Helical" evidence="1">
    <location>
        <begin position="71"/>
        <end position="92"/>
    </location>
</feature>
<organism evidence="2 3">
    <name type="scientific">Cercopithecine herpesvirus 9 (strain DHV)</name>
    <name type="common">CeHV-9</name>
    <name type="synonym">Simian varicella virus</name>
    <dbReference type="NCBI Taxonomy" id="36348"/>
    <lineage>
        <taxon>Viruses</taxon>
        <taxon>Duplodnaviria</taxon>
        <taxon>Heunggongvirae</taxon>
        <taxon>Peploviricota</taxon>
        <taxon>Herviviricetes</taxon>
        <taxon>Herpesvirales</taxon>
        <taxon>Orthoherpesviridae</taxon>
        <taxon>Alphaherpesvirinae</taxon>
        <taxon>Varicellovirus</taxon>
        <taxon>Varicellovirus cercopithecinealpha9</taxon>
    </lineage>
</organism>
<evidence type="ECO:0000256" key="1">
    <source>
        <dbReference type="SAM" id="Phobius"/>
    </source>
</evidence>
<keyword evidence="1" id="KW-1133">Transmembrane helix</keyword>
<keyword evidence="1" id="KW-0472">Membrane</keyword>
<dbReference type="RefSeq" id="NP_077416.1">
    <property type="nucleotide sequence ID" value="NC_002686.2"/>
</dbReference>
<accession>A0A2D0TCK8</accession>
<dbReference type="EMBL" id="AF275348">
    <property type="protein sequence ID" value="AAG27182.1"/>
    <property type="molecule type" value="Genomic_DNA"/>
</dbReference>
<sequence length="101" mass="11695">MSWVSRGSKYAEESDGDDSVFTYSCDMNNQRSEYINRTVFPTETVIPLFNASHSNIKPEWRKTKGGNKQKLWNVVFICIQVCTLMAVMYLIYKSVSPSNRR</sequence>
<keyword evidence="3" id="KW-1185">Reference proteome</keyword>
<name>A0A2D0TCK8_CHV9D</name>
<dbReference type="Proteomes" id="UP000159358">
    <property type="component" value="Segment"/>
</dbReference>
<proteinExistence type="predicted"/>
<evidence type="ECO:0000313" key="3">
    <source>
        <dbReference type="Proteomes" id="UP000159358"/>
    </source>
</evidence>
<protein>
    <submittedName>
        <fullName evidence="2">Uncharacterized protein</fullName>
    </submittedName>
</protein>
<organismHost>
    <name type="scientific">Chlorocebus aethiops</name>
    <name type="common">Green monkey</name>
    <name type="synonym">Cercopithecus aethiops</name>
    <dbReference type="NCBI Taxonomy" id="9534"/>
</organismHost>
<reference evidence="2 3" key="1">
    <citation type="journal article" date="2001" name="Virology">
        <title>The DNA sequence of the simian varicella virus genome.</title>
        <authorList>
            <person name="Gray W.L."/>
            <person name="Starnes H.B."/>
            <person name="White M.W."/>
            <person name="Mahalingam R."/>
        </authorList>
    </citation>
    <scope>NUCLEOTIDE SEQUENCE [LARGE SCALE GENOMIC DNA]</scope>
</reference>
<keyword evidence="1" id="KW-0812">Transmembrane</keyword>
<dbReference type="KEGG" id="vg:920494"/>